<feature type="compositionally biased region" description="Polar residues" evidence="1">
    <location>
        <begin position="308"/>
        <end position="326"/>
    </location>
</feature>
<dbReference type="PANTHER" id="PTHR31962">
    <property type="entry name" value="SPHINGOLIPID LONG CHAIN BASE-RESPONSIVE PROTEIN PIL1"/>
    <property type="match status" value="1"/>
</dbReference>
<feature type="compositionally biased region" description="Pro residues" evidence="1">
    <location>
        <begin position="1037"/>
        <end position="1049"/>
    </location>
</feature>
<feature type="region of interest" description="Disordered" evidence="1">
    <location>
        <begin position="237"/>
        <end position="342"/>
    </location>
</feature>
<reference evidence="2 3" key="1">
    <citation type="submission" date="2024-05" db="EMBL/GenBank/DDBJ databases">
        <title>A draft genome resource for the thread blight pathogen Marasmius tenuissimus strain MS-2.</title>
        <authorList>
            <person name="Yulfo-Soto G.E."/>
            <person name="Baruah I.K."/>
            <person name="Amoako-Attah I."/>
            <person name="Bukari Y."/>
            <person name="Meinhardt L.W."/>
            <person name="Bailey B.A."/>
            <person name="Cohen S.P."/>
        </authorList>
    </citation>
    <scope>NUCLEOTIDE SEQUENCE [LARGE SCALE GENOMIC DNA]</scope>
    <source>
        <strain evidence="2 3">MS-2</strain>
    </source>
</reference>
<feature type="region of interest" description="Disordered" evidence="1">
    <location>
        <begin position="504"/>
        <end position="771"/>
    </location>
</feature>
<gene>
    <name evidence="2" type="ORF">AAF712_005948</name>
</gene>
<feature type="compositionally biased region" description="Pro residues" evidence="1">
    <location>
        <begin position="737"/>
        <end position="748"/>
    </location>
</feature>
<feature type="region of interest" description="Disordered" evidence="1">
    <location>
        <begin position="363"/>
        <end position="489"/>
    </location>
</feature>
<feature type="compositionally biased region" description="Polar residues" evidence="1">
    <location>
        <begin position="926"/>
        <end position="936"/>
    </location>
</feature>
<dbReference type="PANTHER" id="PTHR31962:SF1">
    <property type="entry name" value="SPHINGOLIPID LONG CHAIN BASE-RESPONSIVE PROTEIN PIL1"/>
    <property type="match status" value="1"/>
</dbReference>
<name>A0ABR3A0Y8_9AGAR</name>
<evidence type="ECO:0000256" key="1">
    <source>
        <dbReference type="SAM" id="MobiDB-lite"/>
    </source>
</evidence>
<feature type="compositionally biased region" description="Basic and acidic residues" evidence="1">
    <location>
        <begin position="472"/>
        <end position="489"/>
    </location>
</feature>
<organism evidence="2 3">
    <name type="scientific">Marasmius tenuissimus</name>
    <dbReference type="NCBI Taxonomy" id="585030"/>
    <lineage>
        <taxon>Eukaryota</taxon>
        <taxon>Fungi</taxon>
        <taxon>Dikarya</taxon>
        <taxon>Basidiomycota</taxon>
        <taxon>Agaricomycotina</taxon>
        <taxon>Agaricomycetes</taxon>
        <taxon>Agaricomycetidae</taxon>
        <taxon>Agaricales</taxon>
        <taxon>Marasmiineae</taxon>
        <taxon>Marasmiaceae</taxon>
        <taxon>Marasmius</taxon>
    </lineage>
</organism>
<feature type="compositionally biased region" description="Low complexity" evidence="1">
    <location>
        <begin position="1116"/>
        <end position="1125"/>
    </location>
</feature>
<feature type="compositionally biased region" description="Basic and acidic residues" evidence="1">
    <location>
        <begin position="1145"/>
        <end position="1157"/>
    </location>
</feature>
<dbReference type="InterPro" id="IPR028245">
    <property type="entry name" value="PIL1/LSP1"/>
</dbReference>
<feature type="compositionally biased region" description="Low complexity" evidence="1">
    <location>
        <begin position="676"/>
        <end position="700"/>
    </location>
</feature>
<feature type="compositionally biased region" description="Low complexity" evidence="1">
    <location>
        <begin position="327"/>
        <end position="342"/>
    </location>
</feature>
<keyword evidence="3" id="KW-1185">Reference proteome</keyword>
<feature type="compositionally biased region" description="Low complexity" evidence="1">
    <location>
        <begin position="877"/>
        <end position="888"/>
    </location>
</feature>
<evidence type="ECO:0000313" key="3">
    <source>
        <dbReference type="Proteomes" id="UP001437256"/>
    </source>
</evidence>
<dbReference type="Proteomes" id="UP001437256">
    <property type="component" value="Unassembled WGS sequence"/>
</dbReference>
<accession>A0ABR3A0Y8</accession>
<feature type="region of interest" description="Disordered" evidence="1">
    <location>
        <begin position="998"/>
        <end position="1183"/>
    </location>
</feature>
<dbReference type="Gene3D" id="1.20.1270.60">
    <property type="entry name" value="Arfaptin homology (AH) domain/BAR domain"/>
    <property type="match status" value="1"/>
</dbReference>
<evidence type="ECO:0000313" key="2">
    <source>
        <dbReference type="EMBL" id="KAL0066959.1"/>
    </source>
</evidence>
<feature type="compositionally biased region" description="Polar residues" evidence="1">
    <location>
        <begin position="601"/>
        <end position="614"/>
    </location>
</feature>
<proteinExistence type="predicted"/>
<feature type="compositionally biased region" description="Polar residues" evidence="1">
    <location>
        <begin position="761"/>
        <end position="770"/>
    </location>
</feature>
<feature type="compositionally biased region" description="Polar residues" evidence="1">
    <location>
        <begin position="717"/>
        <end position="735"/>
    </location>
</feature>
<sequence>MVHRSSDSRLLNNLISHEKEYSKHLHALLDSSHASFNSLTAFAASSPPPTSQIILAIAGSLNSVDDALRGYVVAVERWRQYLADLKDLEDEVGNIMRDREILVTRLLKASAKSKPSSNRDSMLQLSPQAYQSSSTLGSYDDPTSMTYLPTPTEQTNSYFSAPANKKLQAAQSELQACEAHLAIKEHELDVKRTGAVREGLQTRFHALSECGHRWAQVGKDVEVYLYGQSPAEQRAIASASPRPVFSPVASPPPESKPLPMPDLPVIHTPIPIRPAVAPDAPNSDLSHSSIAPSQSASQVGTIVPPSPTTHIYINSEAQPPSDQGSTSSIPSQQYPASASASSSLFMPKRHVLPHRITEEDLVRSSLEQQEQGGGSSDEEVADEPMRVVENPRYNPGRTSSHDIGKASSTTSSSPRKEKGGSGFLGSIRGLFTRHGKEGSVNSAKDDDDESAGGSSLGNGRGRKKARKPLFTGKEKDNRKSRWETRIEGNIRELTRDEAVLATRPFPGRRASEDMVASGSSPAIPARARVLSDSSPKVSGKRLKKKNVSQVDVAVLDEKEEGIKKKRRRSASFDPTILREQNIAELGGQNEGLSRAEEWVDSQKTTPMEAQQQGADDTGPPSRKSSVKRKSSAKRKESGDAAPTSGPSAPANPVLLHQSGTSKEEDIYLVPVTSEGTLSRSASTASAARSRSATTHNTSSSGLQRTGSNKSKKRRASSMDQQTRNANITTLHTNGAPQVPPVPTSPPTPKAQKRASAPVTFGTKTSGSHPSLMSIVEDVAKANREAWNGPSAHGNPVVVKSIGGTVKPVGLVDMEVVKAPKSVSLKDLEAINMSPGTSASTHLNRSASASSGLFLPKAPSLAEAGSSVHSLPEPPATAIPVITTTPSTPRTDHVHFQRRPSPPPVTPSQPRKQVLPLKSALKGGGSRTPSPLHSASTPSPPLQPSGKPTNGNIISHTLHTEPSITLFPLPSKSLPESNGLPIAPIAPIPTQPLVNGIIIPKQPVDDDDDDAASISSYETGHEVFNGSSGDDTETERGPPTPPPPPPPPSQDKPQAAALPNGIGNGNGNAITADLYTPSEDSQAQVPRRRKSVRVSLRPTFSPTPPAIEDDEEPSWETQAQATAQAQERNEKQPAYIEPTPPPKRRGYGDSDGGVRDMWNDSSEDEDNEYTSARRLLSKLGKKRG</sequence>
<feature type="compositionally biased region" description="Pro residues" evidence="1">
    <location>
        <begin position="249"/>
        <end position="262"/>
    </location>
</feature>
<dbReference type="EMBL" id="JBBXMP010000030">
    <property type="protein sequence ID" value="KAL0066959.1"/>
    <property type="molecule type" value="Genomic_DNA"/>
</dbReference>
<feature type="compositionally biased region" description="Low complexity" evidence="1">
    <location>
        <begin position="286"/>
        <end position="298"/>
    </location>
</feature>
<comment type="caution">
    <text evidence="2">The sequence shown here is derived from an EMBL/GenBank/DDBJ whole genome shotgun (WGS) entry which is preliminary data.</text>
</comment>
<protein>
    <submittedName>
        <fullName evidence="2">Uncharacterized protein</fullName>
    </submittedName>
</protein>
<feature type="region of interest" description="Disordered" evidence="1">
    <location>
        <begin position="864"/>
        <end position="951"/>
    </location>
</feature>
<feature type="compositionally biased region" description="Basic residues" evidence="1">
    <location>
        <begin position="1174"/>
        <end position="1183"/>
    </location>
</feature>
<dbReference type="InterPro" id="IPR027267">
    <property type="entry name" value="AH/BAR_dom_sf"/>
</dbReference>